<sequence length="137" mass="15624">MDREETKFKRARQLWVCAKGKEECLGLQGVTVVPLRTEVEEIRKGKHEAMGTILIWGDPRETHESVGYVYTGLCQRSQGSWVCMLGEDLGHPILAKYYRISSTRDETRDILANSKIEPKPGVFAYCQPFCPYLVAKE</sequence>
<accession>A0A7J8EJV1</accession>
<dbReference type="Proteomes" id="UP000593571">
    <property type="component" value="Unassembled WGS sequence"/>
</dbReference>
<name>A0A7J8EJV1_ROUAE</name>
<keyword evidence="2" id="KW-1185">Reference proteome</keyword>
<evidence type="ECO:0000313" key="2">
    <source>
        <dbReference type="Proteomes" id="UP000593571"/>
    </source>
</evidence>
<proteinExistence type="predicted"/>
<dbReference type="AlphaFoldDB" id="A0A7J8EJV1"/>
<reference evidence="1 2" key="1">
    <citation type="journal article" date="2020" name="Nature">
        <title>Six reference-quality genomes reveal evolution of bat adaptations.</title>
        <authorList>
            <person name="Jebb D."/>
            <person name="Huang Z."/>
            <person name="Pippel M."/>
            <person name="Hughes G.M."/>
            <person name="Lavrichenko K."/>
            <person name="Devanna P."/>
            <person name="Winkler S."/>
            <person name="Jermiin L.S."/>
            <person name="Skirmuntt E.C."/>
            <person name="Katzourakis A."/>
            <person name="Burkitt-Gray L."/>
            <person name="Ray D.A."/>
            <person name="Sullivan K.A.M."/>
            <person name="Roscito J.G."/>
            <person name="Kirilenko B.M."/>
            <person name="Davalos L.M."/>
            <person name="Corthals A.P."/>
            <person name="Power M.L."/>
            <person name="Jones G."/>
            <person name="Ransome R.D."/>
            <person name="Dechmann D.K.N."/>
            <person name="Locatelli A.G."/>
            <person name="Puechmaille S.J."/>
            <person name="Fedrigo O."/>
            <person name="Jarvis E.D."/>
            <person name="Hiller M."/>
            <person name="Vernes S.C."/>
            <person name="Myers E.W."/>
            <person name="Teeling E.C."/>
        </authorList>
    </citation>
    <scope>NUCLEOTIDE SEQUENCE [LARGE SCALE GENOMIC DNA]</scope>
    <source>
        <strain evidence="1">MRouAeg1</strain>
        <tissue evidence="1">Muscle</tissue>
    </source>
</reference>
<organism evidence="1 2">
    <name type="scientific">Rousettus aegyptiacus</name>
    <name type="common">Egyptian fruit bat</name>
    <name type="synonym">Pteropus aegyptiacus</name>
    <dbReference type="NCBI Taxonomy" id="9407"/>
    <lineage>
        <taxon>Eukaryota</taxon>
        <taxon>Metazoa</taxon>
        <taxon>Chordata</taxon>
        <taxon>Craniata</taxon>
        <taxon>Vertebrata</taxon>
        <taxon>Euteleostomi</taxon>
        <taxon>Mammalia</taxon>
        <taxon>Eutheria</taxon>
        <taxon>Laurasiatheria</taxon>
        <taxon>Chiroptera</taxon>
        <taxon>Yinpterochiroptera</taxon>
        <taxon>Pteropodoidea</taxon>
        <taxon>Pteropodidae</taxon>
        <taxon>Rousettinae</taxon>
        <taxon>Rousettus</taxon>
    </lineage>
</organism>
<protein>
    <submittedName>
        <fullName evidence="1">Uncharacterized protein</fullName>
    </submittedName>
</protein>
<dbReference type="EMBL" id="JACASE010000009">
    <property type="protein sequence ID" value="KAF6435734.1"/>
    <property type="molecule type" value="Genomic_DNA"/>
</dbReference>
<gene>
    <name evidence="1" type="ORF">HJG63_012480</name>
</gene>
<comment type="caution">
    <text evidence="1">The sequence shown here is derived from an EMBL/GenBank/DDBJ whole genome shotgun (WGS) entry which is preliminary data.</text>
</comment>
<evidence type="ECO:0000313" key="1">
    <source>
        <dbReference type="EMBL" id="KAF6435734.1"/>
    </source>
</evidence>